<evidence type="ECO:0000259" key="15">
    <source>
        <dbReference type="SMART" id="SM00936"/>
    </source>
</evidence>
<comment type="caution">
    <text evidence="16">The sequence shown here is derived from an EMBL/GenBank/DDBJ whole genome shotgun (WGS) entry which is preliminary data.</text>
</comment>
<evidence type="ECO:0000256" key="7">
    <source>
        <dbReference type="ARBA" id="ARBA00022729"/>
    </source>
</evidence>
<dbReference type="Pfam" id="PF07943">
    <property type="entry name" value="PBP5_C"/>
    <property type="match status" value="1"/>
</dbReference>
<dbReference type="SUPFAM" id="SSF56601">
    <property type="entry name" value="beta-lactamase/transpeptidase-like"/>
    <property type="match status" value="1"/>
</dbReference>
<evidence type="ECO:0000256" key="13">
    <source>
        <dbReference type="RuleBase" id="RU004016"/>
    </source>
</evidence>
<dbReference type="InterPro" id="IPR037167">
    <property type="entry name" value="Peptidase_S11_C_sf"/>
</dbReference>
<comment type="catalytic activity">
    <reaction evidence="12">
        <text>Preferential cleavage: (Ac)2-L-Lys-D-Ala-|-D-Ala. Also transpeptidation of peptidyl-alanyl moieties that are N-acyl substituents of D-alanine.</text>
        <dbReference type="EC" id="3.4.16.4"/>
    </reaction>
</comment>
<dbReference type="GO" id="GO:0004180">
    <property type="term" value="F:carboxypeptidase activity"/>
    <property type="evidence" value="ECO:0007669"/>
    <property type="project" value="UniProtKB-KW"/>
</dbReference>
<evidence type="ECO:0000256" key="9">
    <source>
        <dbReference type="ARBA" id="ARBA00022960"/>
    </source>
</evidence>
<comment type="similarity">
    <text evidence="3 13">Belongs to the peptidase S11 family.</text>
</comment>
<dbReference type="InterPro" id="IPR018044">
    <property type="entry name" value="Peptidase_S11"/>
</dbReference>
<reference evidence="16" key="1">
    <citation type="submission" date="2022-01" db="EMBL/GenBank/DDBJ databases">
        <authorList>
            <person name="Jo J.-H."/>
            <person name="Im W.-T."/>
        </authorList>
    </citation>
    <scope>NUCLEOTIDE SEQUENCE</scope>
    <source>
        <strain evidence="16">XY25</strain>
    </source>
</reference>
<keyword evidence="11" id="KW-0961">Cell wall biogenesis/degradation</keyword>
<dbReference type="PANTHER" id="PTHR21581">
    <property type="entry name" value="D-ALANYL-D-ALANINE CARBOXYPEPTIDASE"/>
    <property type="match status" value="1"/>
</dbReference>
<dbReference type="PRINTS" id="PR00725">
    <property type="entry name" value="DADACBPTASE1"/>
</dbReference>
<keyword evidence="9" id="KW-0133">Cell shape</keyword>
<accession>A0ABS9JYZ2</accession>
<evidence type="ECO:0000256" key="8">
    <source>
        <dbReference type="ARBA" id="ARBA00022801"/>
    </source>
</evidence>
<keyword evidence="17" id="KW-1185">Reference proteome</keyword>
<gene>
    <name evidence="16" type="ORF">LZ012_03820</name>
</gene>
<feature type="domain" description="Peptidase S11 D-Ala-D-Ala carboxypeptidase A C-terminal" evidence="15">
    <location>
        <begin position="285"/>
        <end position="375"/>
    </location>
</feature>
<evidence type="ECO:0000256" key="5">
    <source>
        <dbReference type="ARBA" id="ARBA00022645"/>
    </source>
</evidence>
<evidence type="ECO:0000256" key="11">
    <source>
        <dbReference type="ARBA" id="ARBA00023316"/>
    </source>
</evidence>
<dbReference type="SMART" id="SM00936">
    <property type="entry name" value="PBP5_C"/>
    <property type="match status" value="1"/>
</dbReference>
<dbReference type="EC" id="3.4.16.4" evidence="4"/>
<evidence type="ECO:0000256" key="3">
    <source>
        <dbReference type="ARBA" id="ARBA00007164"/>
    </source>
</evidence>
<comment type="function">
    <text evidence="1">Removes C-terminal D-alanyl residues from sugar-peptide cell wall precursors.</text>
</comment>
<evidence type="ECO:0000256" key="6">
    <source>
        <dbReference type="ARBA" id="ARBA00022670"/>
    </source>
</evidence>
<proteinExistence type="inferred from homology"/>
<dbReference type="Gene3D" id="3.40.710.10">
    <property type="entry name" value="DD-peptidase/beta-lactamase superfamily"/>
    <property type="match status" value="1"/>
</dbReference>
<name>A0ABS9JYZ2_9RHOO</name>
<dbReference type="SUPFAM" id="SSF69189">
    <property type="entry name" value="Penicillin-binding protein associated domain"/>
    <property type="match status" value="1"/>
</dbReference>
<dbReference type="InterPro" id="IPR012338">
    <property type="entry name" value="Beta-lactam/transpept-like"/>
</dbReference>
<keyword evidence="6" id="KW-0645">Protease</keyword>
<dbReference type="Gene3D" id="2.60.410.10">
    <property type="entry name" value="D-Ala-D-Ala carboxypeptidase, C-terminal domain"/>
    <property type="match status" value="1"/>
</dbReference>
<evidence type="ECO:0000256" key="4">
    <source>
        <dbReference type="ARBA" id="ARBA00012448"/>
    </source>
</evidence>
<dbReference type="InterPro" id="IPR012907">
    <property type="entry name" value="Peptidase_S11_C"/>
</dbReference>
<organism evidence="16 17">
    <name type="scientific">Dechloromonas hankyongensis</name>
    <dbReference type="NCBI Taxonomy" id="2908002"/>
    <lineage>
        <taxon>Bacteria</taxon>
        <taxon>Pseudomonadati</taxon>
        <taxon>Pseudomonadota</taxon>
        <taxon>Betaproteobacteria</taxon>
        <taxon>Rhodocyclales</taxon>
        <taxon>Azonexaceae</taxon>
        <taxon>Dechloromonas</taxon>
    </lineage>
</organism>
<keyword evidence="10" id="KW-0573">Peptidoglycan synthesis</keyword>
<dbReference type="RefSeq" id="WP_275707724.1">
    <property type="nucleotide sequence ID" value="NZ_JAKLTN010000001.1"/>
</dbReference>
<dbReference type="InterPro" id="IPR015956">
    <property type="entry name" value="Peniciliin-bd_prot_C_sf"/>
</dbReference>
<feature type="signal peptide" evidence="14">
    <location>
        <begin position="1"/>
        <end position="34"/>
    </location>
</feature>
<evidence type="ECO:0000256" key="14">
    <source>
        <dbReference type="SAM" id="SignalP"/>
    </source>
</evidence>
<dbReference type="Proteomes" id="UP001165384">
    <property type="component" value="Unassembled WGS sequence"/>
</dbReference>
<evidence type="ECO:0000256" key="12">
    <source>
        <dbReference type="ARBA" id="ARBA00034000"/>
    </source>
</evidence>
<comment type="pathway">
    <text evidence="2">Cell wall biogenesis; peptidoglycan biosynthesis.</text>
</comment>
<dbReference type="PANTHER" id="PTHR21581:SF6">
    <property type="entry name" value="TRAFFICKING PROTEIN PARTICLE COMPLEX SUBUNIT 12"/>
    <property type="match status" value="1"/>
</dbReference>
<dbReference type="EMBL" id="JAKLTN010000001">
    <property type="protein sequence ID" value="MCG2576121.1"/>
    <property type="molecule type" value="Genomic_DNA"/>
</dbReference>
<keyword evidence="8" id="KW-0378">Hydrolase</keyword>
<evidence type="ECO:0000313" key="16">
    <source>
        <dbReference type="EMBL" id="MCG2576121.1"/>
    </source>
</evidence>
<sequence length="391" mass="43154">MILPQRIIKENSMSLFRKTAALLLSFALASSALAQQLPVPPALAAKSWLLLDVGSNQVLTTEKPDDRLEPASLTKLMTAYLTFAALHKKMLSLEQPLPVSEKAWRTGGSKMFIRVDTQVPVEDLIKGMIVQSGNDACVTLAEGIAGSEDNFAQMMNREAQRLGMKNSHFMNSTGLPDPNHYTTARDLSLLASALIRDFPAEYGKYYSMKEFRYNNITQPNRNRLLFIDPTVDGVKTGHTEAAGYCLISSALRDKRRLLSVVLGTASDSARASESQKLLNWGFISYEAVALFAKEQAVSTLRVWKGAQSQVKAGFTSDLSVVVPKGYGDKVKSEFTPEPRLIAPVEAGQKIGVLKVSIEDKTYGEYPVVALEKVELGNIFTRIIDTIRLWFN</sequence>
<protein>
    <recommendedName>
        <fullName evidence="4">serine-type D-Ala-D-Ala carboxypeptidase</fullName>
        <ecNumber evidence="4">3.4.16.4</ecNumber>
    </recommendedName>
</protein>
<keyword evidence="7 14" id="KW-0732">Signal</keyword>
<evidence type="ECO:0000256" key="1">
    <source>
        <dbReference type="ARBA" id="ARBA00003217"/>
    </source>
</evidence>
<keyword evidence="5 16" id="KW-0121">Carboxypeptidase</keyword>
<feature type="chain" id="PRO_5047055462" description="serine-type D-Ala-D-Ala carboxypeptidase" evidence="14">
    <location>
        <begin position="35"/>
        <end position="391"/>
    </location>
</feature>
<dbReference type="Pfam" id="PF00768">
    <property type="entry name" value="Peptidase_S11"/>
    <property type="match status" value="1"/>
</dbReference>
<evidence type="ECO:0000256" key="10">
    <source>
        <dbReference type="ARBA" id="ARBA00022984"/>
    </source>
</evidence>
<evidence type="ECO:0000313" key="17">
    <source>
        <dbReference type="Proteomes" id="UP001165384"/>
    </source>
</evidence>
<evidence type="ECO:0000256" key="2">
    <source>
        <dbReference type="ARBA" id="ARBA00004752"/>
    </source>
</evidence>
<dbReference type="InterPro" id="IPR001967">
    <property type="entry name" value="Peptidase_S11_N"/>
</dbReference>